<reference evidence="2 3" key="1">
    <citation type="journal article" date="2014" name="Nat. Genet.">
        <title>Genome sequence of the hot pepper provides insights into the evolution of pungency in Capsicum species.</title>
        <authorList>
            <person name="Kim S."/>
            <person name="Park M."/>
            <person name="Yeom S.I."/>
            <person name="Kim Y.M."/>
            <person name="Lee J.M."/>
            <person name="Lee H.A."/>
            <person name="Seo E."/>
            <person name="Choi J."/>
            <person name="Cheong K."/>
            <person name="Kim K.T."/>
            <person name="Jung K."/>
            <person name="Lee G.W."/>
            <person name="Oh S.K."/>
            <person name="Bae C."/>
            <person name="Kim S.B."/>
            <person name="Lee H.Y."/>
            <person name="Kim S.Y."/>
            <person name="Kim M.S."/>
            <person name="Kang B.C."/>
            <person name="Jo Y.D."/>
            <person name="Yang H.B."/>
            <person name="Jeong H.J."/>
            <person name="Kang W.H."/>
            <person name="Kwon J.K."/>
            <person name="Shin C."/>
            <person name="Lim J.Y."/>
            <person name="Park J.H."/>
            <person name="Huh J.H."/>
            <person name="Kim J.S."/>
            <person name="Kim B.D."/>
            <person name="Cohen O."/>
            <person name="Paran I."/>
            <person name="Suh M.C."/>
            <person name="Lee S.B."/>
            <person name="Kim Y.K."/>
            <person name="Shin Y."/>
            <person name="Noh S.J."/>
            <person name="Park J."/>
            <person name="Seo Y.S."/>
            <person name="Kwon S.Y."/>
            <person name="Kim H.A."/>
            <person name="Park J.M."/>
            <person name="Kim H.J."/>
            <person name="Choi S.B."/>
            <person name="Bosland P.W."/>
            <person name="Reeves G."/>
            <person name="Jo S.H."/>
            <person name="Lee B.W."/>
            <person name="Cho H.T."/>
            <person name="Choi H.S."/>
            <person name="Lee M.S."/>
            <person name="Yu Y."/>
            <person name="Do Choi Y."/>
            <person name="Park B.S."/>
            <person name="van Deynze A."/>
            <person name="Ashrafi H."/>
            <person name="Hill T."/>
            <person name="Kim W.T."/>
            <person name="Pai H.S."/>
            <person name="Ahn H.K."/>
            <person name="Yeam I."/>
            <person name="Giovannoni J.J."/>
            <person name="Rose J.K."/>
            <person name="Sorensen I."/>
            <person name="Lee S.J."/>
            <person name="Kim R.W."/>
            <person name="Choi I.Y."/>
            <person name="Choi B.S."/>
            <person name="Lim J.S."/>
            <person name="Lee Y.H."/>
            <person name="Choi D."/>
        </authorList>
    </citation>
    <scope>NUCLEOTIDE SEQUENCE [LARGE SCALE GENOMIC DNA]</scope>
    <source>
        <strain evidence="3">cv. CM334</strain>
    </source>
</reference>
<dbReference type="EMBL" id="AYRZ02000007">
    <property type="protein sequence ID" value="PHT76568.1"/>
    <property type="molecule type" value="Genomic_DNA"/>
</dbReference>
<dbReference type="Pfam" id="PF08387">
    <property type="entry name" value="FBD"/>
    <property type="match status" value="1"/>
</dbReference>
<feature type="domain" description="FBD" evidence="1">
    <location>
        <begin position="194"/>
        <end position="229"/>
    </location>
</feature>
<dbReference type="Gramene" id="PHT76568">
    <property type="protein sequence ID" value="PHT76568"/>
    <property type="gene ID" value="T459_20090"/>
</dbReference>
<gene>
    <name evidence="2" type="ORF">T459_20090</name>
</gene>
<dbReference type="Gene3D" id="3.80.10.10">
    <property type="entry name" value="Ribonuclease Inhibitor"/>
    <property type="match status" value="1"/>
</dbReference>
<evidence type="ECO:0000313" key="3">
    <source>
        <dbReference type="Proteomes" id="UP000222542"/>
    </source>
</evidence>
<name>A0A2G2Z3I4_CAPAN</name>
<protein>
    <recommendedName>
        <fullName evidence="1">FBD domain-containing protein</fullName>
    </recommendedName>
</protein>
<dbReference type="InterPro" id="IPR032675">
    <property type="entry name" value="LRR_dom_sf"/>
</dbReference>
<dbReference type="SUPFAM" id="SSF52047">
    <property type="entry name" value="RNI-like"/>
    <property type="match status" value="1"/>
</dbReference>
<sequence length="325" mass="37776">MDLTIQNLNPNDHLYKLKQNPSNHLYKLPWHMYSLELEKLDLFNCIFQVTVQLHGFPIETLNLDRFIDYSKLETVALGVNNYQQDKVLNLTYLLNNWSEVSHLRLDCYYLKCFASGIEAERIPTCLNNLRVLSLFYFNFSDEDQILSLLRMLRNCLNFEDLLLFMPTLKERGGMELVDVNHFEGLAYMTQGLQLNKLKILEIENFYGSITELVFVRFILASAPLLQKTILRVDEIQCRRIIRKITTDSQVHDAGMNMAATSIAMMSRTNTLQSMAPAEKPKNSQVFTSRGGSRKYISTSQLFVFKGSHLRKLRRCLRKPLKKSDL</sequence>
<organism evidence="2 3">
    <name type="scientific">Capsicum annuum</name>
    <name type="common">Capsicum pepper</name>
    <dbReference type="NCBI Taxonomy" id="4072"/>
    <lineage>
        <taxon>Eukaryota</taxon>
        <taxon>Viridiplantae</taxon>
        <taxon>Streptophyta</taxon>
        <taxon>Embryophyta</taxon>
        <taxon>Tracheophyta</taxon>
        <taxon>Spermatophyta</taxon>
        <taxon>Magnoliopsida</taxon>
        <taxon>eudicotyledons</taxon>
        <taxon>Gunneridae</taxon>
        <taxon>Pentapetalae</taxon>
        <taxon>asterids</taxon>
        <taxon>lamiids</taxon>
        <taxon>Solanales</taxon>
        <taxon>Solanaceae</taxon>
        <taxon>Solanoideae</taxon>
        <taxon>Capsiceae</taxon>
        <taxon>Capsicum</taxon>
    </lineage>
</organism>
<dbReference type="AlphaFoldDB" id="A0A2G2Z3I4"/>
<accession>A0A2G2Z3I4</accession>
<reference evidence="2 3" key="2">
    <citation type="journal article" date="2017" name="Genome Biol.">
        <title>New reference genome sequences of hot pepper reveal the massive evolution of plant disease-resistance genes by retroduplication.</title>
        <authorList>
            <person name="Kim S."/>
            <person name="Park J."/>
            <person name="Yeom S.I."/>
            <person name="Kim Y.M."/>
            <person name="Seo E."/>
            <person name="Kim K.T."/>
            <person name="Kim M.S."/>
            <person name="Lee J.M."/>
            <person name="Cheong K."/>
            <person name="Shin H.S."/>
            <person name="Kim S.B."/>
            <person name="Han K."/>
            <person name="Lee J."/>
            <person name="Park M."/>
            <person name="Lee H.A."/>
            <person name="Lee H.Y."/>
            <person name="Lee Y."/>
            <person name="Oh S."/>
            <person name="Lee J.H."/>
            <person name="Choi E."/>
            <person name="Choi E."/>
            <person name="Lee S.E."/>
            <person name="Jeon J."/>
            <person name="Kim H."/>
            <person name="Choi G."/>
            <person name="Song H."/>
            <person name="Lee J."/>
            <person name="Lee S.C."/>
            <person name="Kwon J.K."/>
            <person name="Lee H.Y."/>
            <person name="Koo N."/>
            <person name="Hong Y."/>
            <person name="Kim R.W."/>
            <person name="Kang W.H."/>
            <person name="Huh J.H."/>
            <person name="Kang B.C."/>
            <person name="Yang T.J."/>
            <person name="Lee Y.H."/>
            <person name="Bennetzen J.L."/>
            <person name="Choi D."/>
        </authorList>
    </citation>
    <scope>NUCLEOTIDE SEQUENCE [LARGE SCALE GENOMIC DNA]</scope>
    <source>
        <strain evidence="3">cv. CM334</strain>
    </source>
</reference>
<evidence type="ECO:0000313" key="2">
    <source>
        <dbReference type="EMBL" id="PHT76568.1"/>
    </source>
</evidence>
<dbReference type="InterPro" id="IPR006566">
    <property type="entry name" value="FBD"/>
</dbReference>
<proteinExistence type="predicted"/>
<evidence type="ECO:0000259" key="1">
    <source>
        <dbReference type="Pfam" id="PF08387"/>
    </source>
</evidence>
<dbReference type="Proteomes" id="UP000222542">
    <property type="component" value="Unassembled WGS sequence"/>
</dbReference>
<comment type="caution">
    <text evidence="2">The sequence shown here is derived from an EMBL/GenBank/DDBJ whole genome shotgun (WGS) entry which is preliminary data.</text>
</comment>
<keyword evidence="3" id="KW-1185">Reference proteome</keyword>